<keyword evidence="10" id="KW-0812">Transmembrane</keyword>
<evidence type="ECO:0000313" key="12">
    <source>
        <dbReference type="EMBL" id="APA08474.1"/>
    </source>
</evidence>
<name>A0A1D9Q0K1_SCLS1</name>
<keyword evidence="3 8" id="KW-0489">Methyltransferase</keyword>
<sequence>MSYLSGIDFRKKFAPLFEINPLLTDSEAYMILRENSFHVPNTCLYVAKKAPKPRSEEQYWIPQKSLNQLAVTGRLRGERTTLSSSPHDTQLTKCETTIDNELPDREIQKAKFPKVKPREIILLDDTDDEAESDIIVDERRQVSDNPDEGTADVKNQPQNADIPGSKRSFSVYEISDDSDADISDYDFGYDAGSDPEIYHGSQSSSSPSVIRPLAKVKSTKKPDQESETRTTPWISKIAGTLFGRSLRPVERNKDEKSWELALKEYREAMSLARRTGKEFLRESREKIMEIEYRAGDSILVELEDTDSELLHAYIIYLYDDESEGSMAHFRYFKHGYETIIGEIASPRELFLSSECANISMYQVKGKIQVEFRGKSDNNHVSGMGPIEEEYYASVDRYFYRLNYDILSESFTKASEMVIQNPRTPLENYDCHARDAADKMKKDQSLKVLDLNRDNGSATGFIYQGIEYHLKDFVYFVSETTSKKKKPYHIGQISQILVNNLEDSDSMSETDERENDELDVSLLVNVYKRYDDHFQAARSEDVGNIIELTTSYERRVFLRKSKTLRPERVDGHCYVRHIDDIEDFNSYKDLDDTFWVQDQIAHDLKKDLISVEDLEPMPGKHPRYSKESKKRLKREEEKAVSQKNGTKLTTLDIFSGAGGLSQGFHESGVVGTKYVIELDTAAAKTLKRNFPDAIVYNHDANKFLEWVVNDEADLNAGIVYDMENNALLKMPSRGDIEMIIVGPPCQGWSALNRKKGERCFKRELIATYLSLTVLTFPVILKAVCVMAQFIFRALTSLGYQCQRASLQAGVFGSPSSRTRVIFWASLPGYELPKYPRATHLFDGRVPKSPHCVRRSAPHWPITTGDCLSDLYSFEWTNPYVTNPETAAQKSDRLSRNENVTQYLCSVSSRALEYVGLAKQAYSTNPLNEYQRKMRK</sequence>
<dbReference type="InterPro" id="IPR029063">
    <property type="entry name" value="SAM-dependent_MTases_sf"/>
</dbReference>
<keyword evidence="10" id="KW-0472">Membrane</keyword>
<evidence type="ECO:0000256" key="9">
    <source>
        <dbReference type="SAM" id="MobiDB-lite"/>
    </source>
</evidence>
<accession>A0A1D9Q0K1</accession>
<feature type="domain" description="BAH" evidence="11">
    <location>
        <begin position="290"/>
        <end position="414"/>
    </location>
</feature>
<dbReference type="InterPro" id="IPR001525">
    <property type="entry name" value="C5_MeTfrase"/>
</dbReference>
<dbReference type="PROSITE" id="PS51679">
    <property type="entry name" value="SAM_MT_C5"/>
    <property type="match status" value="1"/>
</dbReference>
<dbReference type="Pfam" id="PF00145">
    <property type="entry name" value="DNA_methylase"/>
    <property type="match status" value="1"/>
</dbReference>
<dbReference type="PRINTS" id="PR00105">
    <property type="entry name" value="C5METTRFRASE"/>
</dbReference>
<evidence type="ECO:0000313" key="13">
    <source>
        <dbReference type="Proteomes" id="UP000177798"/>
    </source>
</evidence>
<dbReference type="SMART" id="SM00439">
    <property type="entry name" value="BAH"/>
    <property type="match status" value="1"/>
</dbReference>
<evidence type="ECO:0000256" key="7">
    <source>
        <dbReference type="ARBA" id="ARBA00023242"/>
    </source>
</evidence>
<dbReference type="PROSITE" id="PS00094">
    <property type="entry name" value="C5_MTASE_1"/>
    <property type="match status" value="1"/>
</dbReference>
<evidence type="ECO:0000256" key="4">
    <source>
        <dbReference type="ARBA" id="ARBA00022679"/>
    </source>
</evidence>
<dbReference type="VEuPathDB" id="FungiDB:sscle_04g032440"/>
<feature type="region of interest" description="Disordered" evidence="9">
    <location>
        <begin position="193"/>
        <end position="230"/>
    </location>
</feature>
<keyword evidence="6" id="KW-0238">DNA-binding</keyword>
<dbReference type="InterPro" id="IPR050390">
    <property type="entry name" value="C5-Methyltransferase"/>
</dbReference>
<evidence type="ECO:0000256" key="6">
    <source>
        <dbReference type="ARBA" id="ARBA00023125"/>
    </source>
</evidence>
<dbReference type="Proteomes" id="UP000177798">
    <property type="component" value="Chromosome 4"/>
</dbReference>
<dbReference type="EC" id="2.1.1.37" evidence="2"/>
<keyword evidence="7" id="KW-0539">Nucleus</keyword>
<evidence type="ECO:0000256" key="10">
    <source>
        <dbReference type="SAM" id="Phobius"/>
    </source>
</evidence>
<evidence type="ECO:0000256" key="8">
    <source>
        <dbReference type="PROSITE-ProRule" id="PRU01016"/>
    </source>
</evidence>
<protein>
    <recommendedName>
        <fullName evidence="2">DNA (cytosine-5-)-methyltransferase</fullName>
        <ecNumber evidence="2">2.1.1.37</ecNumber>
    </recommendedName>
</protein>
<dbReference type="GO" id="GO:0032259">
    <property type="term" value="P:methylation"/>
    <property type="evidence" value="ECO:0007669"/>
    <property type="project" value="UniProtKB-KW"/>
</dbReference>
<evidence type="ECO:0000259" key="11">
    <source>
        <dbReference type="PROSITE" id="PS51038"/>
    </source>
</evidence>
<feature type="compositionally biased region" description="Basic residues" evidence="9">
    <location>
        <begin position="619"/>
        <end position="631"/>
    </location>
</feature>
<dbReference type="Gene3D" id="3.40.50.150">
    <property type="entry name" value="Vaccinia Virus protein VP39"/>
    <property type="match status" value="1"/>
</dbReference>
<dbReference type="InterPro" id="IPR043151">
    <property type="entry name" value="BAH_sf"/>
</dbReference>
<dbReference type="SUPFAM" id="SSF53335">
    <property type="entry name" value="S-adenosyl-L-methionine-dependent methyltransferases"/>
    <property type="match status" value="1"/>
</dbReference>
<dbReference type="PROSITE" id="PS51038">
    <property type="entry name" value="BAH"/>
    <property type="match status" value="1"/>
</dbReference>
<gene>
    <name evidence="12" type="ORF">sscle_04g032440</name>
</gene>
<dbReference type="FunFam" id="2.30.30.490:FF:000071">
    <property type="entry name" value="Uncharacterized protein"/>
    <property type="match status" value="1"/>
</dbReference>
<feature type="active site" evidence="8">
    <location>
        <position position="744"/>
    </location>
</feature>
<dbReference type="AlphaFoldDB" id="A0A1D9Q0K1"/>
<dbReference type="GO" id="GO:0005634">
    <property type="term" value="C:nucleus"/>
    <property type="evidence" value="ECO:0007669"/>
    <property type="project" value="UniProtKB-SubCell"/>
</dbReference>
<comment type="similarity">
    <text evidence="8">Belongs to the class I-like SAM-binding methyltransferase superfamily. C5-methyltransferase family.</text>
</comment>
<feature type="region of interest" description="Disordered" evidence="9">
    <location>
        <begin position="138"/>
        <end position="168"/>
    </location>
</feature>
<comment type="subcellular location">
    <subcellularLocation>
        <location evidence="1">Nucleus</location>
    </subcellularLocation>
</comment>
<keyword evidence="5 8" id="KW-0949">S-adenosyl-L-methionine</keyword>
<evidence type="ECO:0000256" key="1">
    <source>
        <dbReference type="ARBA" id="ARBA00004123"/>
    </source>
</evidence>
<dbReference type="InterPro" id="IPR018117">
    <property type="entry name" value="C5_DNA_meth_AS"/>
</dbReference>
<feature type="transmembrane region" description="Helical" evidence="10">
    <location>
        <begin position="767"/>
        <end position="790"/>
    </location>
</feature>
<keyword evidence="4 8" id="KW-0808">Transferase</keyword>
<evidence type="ECO:0000256" key="2">
    <source>
        <dbReference type="ARBA" id="ARBA00011975"/>
    </source>
</evidence>
<dbReference type="OrthoDB" id="5376140at2759"/>
<dbReference type="PANTHER" id="PTHR10629">
    <property type="entry name" value="CYTOSINE-SPECIFIC METHYLTRANSFERASE"/>
    <property type="match status" value="1"/>
</dbReference>
<dbReference type="GO" id="GO:0003682">
    <property type="term" value="F:chromatin binding"/>
    <property type="evidence" value="ECO:0007669"/>
    <property type="project" value="InterPro"/>
</dbReference>
<keyword evidence="10" id="KW-1133">Transmembrane helix</keyword>
<evidence type="ECO:0000256" key="3">
    <source>
        <dbReference type="ARBA" id="ARBA00022603"/>
    </source>
</evidence>
<organism evidence="12 13">
    <name type="scientific">Sclerotinia sclerotiorum (strain ATCC 18683 / 1980 / Ss-1)</name>
    <name type="common">White mold</name>
    <name type="synonym">Whetzelinia sclerotiorum</name>
    <dbReference type="NCBI Taxonomy" id="665079"/>
    <lineage>
        <taxon>Eukaryota</taxon>
        <taxon>Fungi</taxon>
        <taxon>Dikarya</taxon>
        <taxon>Ascomycota</taxon>
        <taxon>Pezizomycotina</taxon>
        <taxon>Leotiomycetes</taxon>
        <taxon>Helotiales</taxon>
        <taxon>Sclerotiniaceae</taxon>
        <taxon>Sclerotinia</taxon>
    </lineage>
</organism>
<evidence type="ECO:0000256" key="5">
    <source>
        <dbReference type="ARBA" id="ARBA00022691"/>
    </source>
</evidence>
<feature type="region of interest" description="Disordered" evidence="9">
    <location>
        <begin position="613"/>
        <end position="640"/>
    </location>
</feature>
<dbReference type="Gene3D" id="2.30.30.490">
    <property type="match status" value="2"/>
</dbReference>
<dbReference type="Pfam" id="PF01426">
    <property type="entry name" value="BAH"/>
    <property type="match status" value="2"/>
</dbReference>
<dbReference type="EMBL" id="CP017817">
    <property type="protein sequence ID" value="APA08474.1"/>
    <property type="molecule type" value="Genomic_DNA"/>
</dbReference>
<dbReference type="PANTHER" id="PTHR10629:SF52">
    <property type="entry name" value="DNA (CYTOSINE-5)-METHYLTRANSFERASE 1"/>
    <property type="match status" value="1"/>
</dbReference>
<reference evidence="13" key="1">
    <citation type="journal article" date="2017" name="Genome Biol. Evol.">
        <title>The complete genome sequence of the phytopathogenic fungus Sclerotinia sclerotiorum reveals insights into the genome architecture of broad host range pathogens.</title>
        <authorList>
            <person name="Derbyshire M."/>
            <person name="Denton-Giles M."/>
            <person name="Hegedus D."/>
            <person name="Seifbarghy S."/>
            <person name="Rollins J."/>
            <person name="van Kan J."/>
            <person name="Seidl M.F."/>
            <person name="Faino L."/>
            <person name="Mbengue M."/>
            <person name="Navaud O."/>
            <person name="Raffaele S."/>
            <person name="Hammond-Kosack K."/>
            <person name="Heard S."/>
            <person name="Oliver R."/>
        </authorList>
    </citation>
    <scope>NUCLEOTIDE SEQUENCE [LARGE SCALE GENOMIC DNA]</scope>
    <source>
        <strain evidence="13">ATCC 18683 / 1980 / Ss-1</strain>
    </source>
</reference>
<dbReference type="GO" id="GO:0003677">
    <property type="term" value="F:DNA binding"/>
    <property type="evidence" value="ECO:0007669"/>
    <property type="project" value="UniProtKB-KW"/>
</dbReference>
<dbReference type="GO" id="GO:0003886">
    <property type="term" value="F:DNA (cytosine-5-)-methyltransferase activity"/>
    <property type="evidence" value="ECO:0007669"/>
    <property type="project" value="UniProtKB-EC"/>
</dbReference>
<proteinExistence type="inferred from homology"/>
<dbReference type="InterPro" id="IPR001025">
    <property type="entry name" value="BAH_dom"/>
</dbReference>